<dbReference type="InterPro" id="IPR052337">
    <property type="entry name" value="SAT4-like"/>
</dbReference>
<evidence type="ECO:0000256" key="4">
    <source>
        <dbReference type="ARBA" id="ARBA00023136"/>
    </source>
</evidence>
<name>A0A9P9FNC6_9HYPO</name>
<dbReference type="GO" id="GO:0016020">
    <property type="term" value="C:membrane"/>
    <property type="evidence" value="ECO:0007669"/>
    <property type="project" value="UniProtKB-SubCell"/>
</dbReference>
<evidence type="ECO:0000256" key="5">
    <source>
        <dbReference type="ARBA" id="ARBA00038359"/>
    </source>
</evidence>
<evidence type="ECO:0000256" key="2">
    <source>
        <dbReference type="ARBA" id="ARBA00022692"/>
    </source>
</evidence>
<feature type="transmembrane region" description="Helical" evidence="6">
    <location>
        <begin position="269"/>
        <end position="289"/>
    </location>
</feature>
<feature type="transmembrane region" description="Helical" evidence="6">
    <location>
        <begin position="152"/>
        <end position="175"/>
    </location>
</feature>
<dbReference type="PANTHER" id="PTHR33048">
    <property type="entry name" value="PTH11-LIKE INTEGRAL MEMBRANE PROTEIN (AFU_ORTHOLOGUE AFUA_5G11245)"/>
    <property type="match status" value="1"/>
</dbReference>
<organism evidence="8 9">
    <name type="scientific">Dactylonectria macrodidyma</name>
    <dbReference type="NCBI Taxonomy" id="307937"/>
    <lineage>
        <taxon>Eukaryota</taxon>
        <taxon>Fungi</taxon>
        <taxon>Dikarya</taxon>
        <taxon>Ascomycota</taxon>
        <taxon>Pezizomycotina</taxon>
        <taxon>Sordariomycetes</taxon>
        <taxon>Hypocreomycetidae</taxon>
        <taxon>Hypocreales</taxon>
        <taxon>Nectriaceae</taxon>
        <taxon>Dactylonectria</taxon>
    </lineage>
</organism>
<keyword evidence="4 6" id="KW-0472">Membrane</keyword>
<reference evidence="8" key="1">
    <citation type="journal article" date="2021" name="Nat. Commun.">
        <title>Genetic determinants of endophytism in the Arabidopsis root mycobiome.</title>
        <authorList>
            <person name="Mesny F."/>
            <person name="Miyauchi S."/>
            <person name="Thiergart T."/>
            <person name="Pickel B."/>
            <person name="Atanasova L."/>
            <person name="Karlsson M."/>
            <person name="Huettel B."/>
            <person name="Barry K.W."/>
            <person name="Haridas S."/>
            <person name="Chen C."/>
            <person name="Bauer D."/>
            <person name="Andreopoulos W."/>
            <person name="Pangilinan J."/>
            <person name="LaButti K."/>
            <person name="Riley R."/>
            <person name="Lipzen A."/>
            <person name="Clum A."/>
            <person name="Drula E."/>
            <person name="Henrissat B."/>
            <person name="Kohler A."/>
            <person name="Grigoriev I.V."/>
            <person name="Martin F.M."/>
            <person name="Hacquard S."/>
        </authorList>
    </citation>
    <scope>NUCLEOTIDE SEQUENCE</scope>
    <source>
        <strain evidence="8">MPI-CAGE-AT-0147</strain>
    </source>
</reference>
<feature type="domain" description="Rhodopsin" evidence="7">
    <location>
        <begin position="57"/>
        <end position="293"/>
    </location>
</feature>
<comment type="caution">
    <text evidence="8">The sequence shown here is derived from an EMBL/GenBank/DDBJ whole genome shotgun (WGS) entry which is preliminary data.</text>
</comment>
<evidence type="ECO:0000256" key="1">
    <source>
        <dbReference type="ARBA" id="ARBA00004141"/>
    </source>
</evidence>
<sequence length="441" mass="48756">MDDFPVVDGVTVLIAPPAGYLVDFDNPQRRDVLAAYVACGIGSLLSFFFFTQYLYVKLWLLRKPDGETICLGVGWMFSVTVQVTLIRKMGVHVWEISLEDLNYASKASLLPSTDIFMVMSPILYAIETGFTKVSLILFYLKLSPQKWWKWSVYGTFFFVAGYNVAIFFAVLFGCHPIPKHWTLQMKEGSCVNRPALYIATAALGISSDLILLLLPMPMIVRLQMPSRQKAGLVLLFTIGSATVVTSVVRMVLLVSTLHDPDSTWAMSSAAIWIFVEANLLVMCASLTTLRRFFIHVAPKLIGERGSSAGYHLSGSAGGYRHPFKTIGSVAQRKKVDKFGMTTEDGVGFDLGTIGHATPTLTAVGKGGEKPERVIARHLRKQESINRFAESGSEVQIWDPQFNSDDLDAERAILQTTTVTVKYHCKKTGKGVDDVTKGTNDE</sequence>
<feature type="transmembrane region" description="Helical" evidence="6">
    <location>
        <begin position="68"/>
        <end position="86"/>
    </location>
</feature>
<accession>A0A9P9FNC6</accession>
<comment type="subcellular location">
    <subcellularLocation>
        <location evidence="1">Membrane</location>
        <topology evidence="1">Multi-pass membrane protein</topology>
    </subcellularLocation>
</comment>
<dbReference type="Proteomes" id="UP000738349">
    <property type="component" value="Unassembled WGS sequence"/>
</dbReference>
<evidence type="ECO:0000256" key="6">
    <source>
        <dbReference type="SAM" id="Phobius"/>
    </source>
</evidence>
<feature type="transmembrane region" description="Helical" evidence="6">
    <location>
        <begin position="232"/>
        <end position="257"/>
    </location>
</feature>
<proteinExistence type="inferred from homology"/>
<keyword evidence="2 6" id="KW-0812">Transmembrane</keyword>
<feature type="transmembrane region" description="Helical" evidence="6">
    <location>
        <begin position="195"/>
        <end position="220"/>
    </location>
</feature>
<dbReference type="InterPro" id="IPR049326">
    <property type="entry name" value="Rhodopsin_dom_fungi"/>
</dbReference>
<comment type="similarity">
    <text evidence="5">Belongs to the SAT4 family.</text>
</comment>
<dbReference type="PANTHER" id="PTHR33048:SF124">
    <property type="entry name" value="INTEGRAL MEMBRANE PROTEIN"/>
    <property type="match status" value="1"/>
</dbReference>
<keyword evidence="9" id="KW-1185">Reference proteome</keyword>
<evidence type="ECO:0000313" key="9">
    <source>
        <dbReference type="Proteomes" id="UP000738349"/>
    </source>
</evidence>
<dbReference type="AlphaFoldDB" id="A0A9P9FNC6"/>
<evidence type="ECO:0000259" key="7">
    <source>
        <dbReference type="Pfam" id="PF20684"/>
    </source>
</evidence>
<protein>
    <recommendedName>
        <fullName evidence="7">Rhodopsin domain-containing protein</fullName>
    </recommendedName>
</protein>
<dbReference type="EMBL" id="JAGMUV010000003">
    <property type="protein sequence ID" value="KAH7166322.1"/>
    <property type="molecule type" value="Genomic_DNA"/>
</dbReference>
<evidence type="ECO:0000256" key="3">
    <source>
        <dbReference type="ARBA" id="ARBA00022989"/>
    </source>
</evidence>
<feature type="transmembrane region" description="Helical" evidence="6">
    <location>
        <begin position="33"/>
        <end position="56"/>
    </location>
</feature>
<keyword evidence="3 6" id="KW-1133">Transmembrane helix</keyword>
<evidence type="ECO:0000313" key="8">
    <source>
        <dbReference type="EMBL" id="KAH7166322.1"/>
    </source>
</evidence>
<dbReference type="OrthoDB" id="5401779at2759"/>
<gene>
    <name evidence="8" type="ORF">EDB81DRAFT_640555</name>
</gene>
<dbReference type="Pfam" id="PF20684">
    <property type="entry name" value="Fung_rhodopsin"/>
    <property type="match status" value="1"/>
</dbReference>
<feature type="transmembrane region" description="Helical" evidence="6">
    <location>
        <begin position="115"/>
        <end position="140"/>
    </location>
</feature>